<dbReference type="STRING" id="700598.Niako_5115"/>
<dbReference type="Gene3D" id="3.10.310.30">
    <property type="match status" value="1"/>
</dbReference>
<evidence type="ECO:0000259" key="6">
    <source>
        <dbReference type="Pfam" id="PF01368"/>
    </source>
</evidence>
<dbReference type="HOGENOM" id="CLU_009736_5_2_10"/>
<dbReference type="InterPro" id="IPR041122">
    <property type="entry name" value="RecJ_OB"/>
</dbReference>
<evidence type="ECO:0000256" key="4">
    <source>
        <dbReference type="ARBA" id="ARBA00022801"/>
    </source>
</evidence>
<dbReference type="AlphaFoldDB" id="G8TB07"/>
<sequence>MRLETWDFIMLQKRWNILTADDDKVQQLYASLKIHPVLCKILAQRYLDDYDKAKQFFRPQLSDLHDPSLMKDMDKAVARISKAFDHQEKILVFGDYDVDGTTAVSCMLRFLQKFYKSDKVDFYIPHRYREGYGVSKKGIDFAIENGFTLIISLDCGIKSVELIQYARENGIDFIVCDHHMPDDMLPPAVAILNPKQKGCNYPYKELCGCGVGFKLISALARHLKLDDSAAAEYLDLVATAIAADIVPMTGENRVLAFYGLKKANENPNYGILALKELSGVQKELFINSLVFMIAPRVNAAGRMDDARKAVQMFIANTPLEAKHYAEQLHLDNTERKEADKNITEEALAIIENDVVWQTRKSTVVFQSHWHKGVVGIVASRLIDYYYRPTIVLTQSGEYVAGSARSVAGFNVYEAIHQCKDLLLGYGGHFYAAGMTLALDKVEAFRDRFEEVVSATITPDLLVPEIIIDAEVAFKDLKQPFYNIIHQMEPFGPENMRPLFVVRNVTDSGYSRVVKEQHIKFSLRQDNILFNGIGFGMAKKFHLLESKKPVDVVFTLDENEWNNEKHLQLRVIDFRLAEDSQVVEKAVS</sequence>
<feature type="domain" description="RecJ OB" evidence="8">
    <location>
        <begin position="467"/>
        <end position="572"/>
    </location>
</feature>
<keyword evidence="3" id="KW-0540">Nuclease</keyword>
<dbReference type="InterPro" id="IPR051673">
    <property type="entry name" value="SSDNA_exonuclease_RecJ"/>
</dbReference>
<keyword evidence="5 9" id="KW-0269">Exonuclease</keyword>
<evidence type="ECO:0000256" key="1">
    <source>
        <dbReference type="ARBA" id="ARBA00005915"/>
    </source>
</evidence>
<dbReference type="EMBL" id="CP003178">
    <property type="protein sequence ID" value="AEW01354.1"/>
    <property type="molecule type" value="Genomic_DNA"/>
</dbReference>
<evidence type="ECO:0000313" key="9">
    <source>
        <dbReference type="EMBL" id="AEW01354.1"/>
    </source>
</evidence>
<dbReference type="InterPro" id="IPR001667">
    <property type="entry name" value="DDH_dom"/>
</dbReference>
<evidence type="ECO:0000313" key="10">
    <source>
        <dbReference type="Proteomes" id="UP000005438"/>
    </source>
</evidence>
<evidence type="ECO:0000256" key="2">
    <source>
        <dbReference type="ARBA" id="ARBA00019841"/>
    </source>
</evidence>
<proteinExistence type="inferred from homology"/>
<reference evidence="9 10" key="1">
    <citation type="submission" date="2011-12" db="EMBL/GenBank/DDBJ databases">
        <title>The complete genome of Niastella koreensis GR20-10.</title>
        <authorList>
            <consortium name="US DOE Joint Genome Institute (JGI-PGF)"/>
            <person name="Lucas S."/>
            <person name="Han J."/>
            <person name="Lapidus A."/>
            <person name="Bruce D."/>
            <person name="Goodwin L."/>
            <person name="Pitluck S."/>
            <person name="Peters L."/>
            <person name="Kyrpides N."/>
            <person name="Mavromatis K."/>
            <person name="Ivanova N."/>
            <person name="Mikhailova N."/>
            <person name="Davenport K."/>
            <person name="Saunders E."/>
            <person name="Detter J.C."/>
            <person name="Tapia R."/>
            <person name="Han C."/>
            <person name="Land M."/>
            <person name="Hauser L."/>
            <person name="Markowitz V."/>
            <person name="Cheng J.-F."/>
            <person name="Hugenholtz P."/>
            <person name="Woyke T."/>
            <person name="Wu D."/>
            <person name="Tindall B."/>
            <person name="Pomrenke H."/>
            <person name="Brambilla E."/>
            <person name="Klenk H.-P."/>
            <person name="Eisen J.A."/>
        </authorList>
    </citation>
    <scope>NUCLEOTIDE SEQUENCE [LARGE SCALE GENOMIC DNA]</scope>
    <source>
        <strain evidence="10">DSM 17620 / KACC 11465 / NBRC 106392 / GR20-10</strain>
    </source>
</reference>
<feature type="domain" description="DDH" evidence="6">
    <location>
        <begin position="89"/>
        <end position="241"/>
    </location>
</feature>
<evidence type="ECO:0000259" key="7">
    <source>
        <dbReference type="Pfam" id="PF02272"/>
    </source>
</evidence>
<name>G8TB07_NIAKG</name>
<evidence type="ECO:0000256" key="3">
    <source>
        <dbReference type="ARBA" id="ARBA00022722"/>
    </source>
</evidence>
<dbReference type="GO" id="GO:0006281">
    <property type="term" value="P:DNA repair"/>
    <property type="evidence" value="ECO:0007669"/>
    <property type="project" value="InterPro"/>
</dbReference>
<dbReference type="InterPro" id="IPR004610">
    <property type="entry name" value="RecJ"/>
</dbReference>
<feature type="domain" description="DHHA1" evidence="7">
    <location>
        <begin position="364"/>
        <end position="453"/>
    </location>
</feature>
<accession>G8TB07</accession>
<evidence type="ECO:0000259" key="8">
    <source>
        <dbReference type="Pfam" id="PF17768"/>
    </source>
</evidence>
<dbReference type="PANTHER" id="PTHR30255:SF2">
    <property type="entry name" value="SINGLE-STRANDED-DNA-SPECIFIC EXONUCLEASE RECJ"/>
    <property type="match status" value="1"/>
</dbReference>
<dbReference type="PATRIC" id="fig|700598.3.peg.5233"/>
<keyword evidence="4 9" id="KW-0378">Hydrolase</keyword>
<dbReference type="SUPFAM" id="SSF64182">
    <property type="entry name" value="DHH phosphoesterases"/>
    <property type="match status" value="1"/>
</dbReference>
<protein>
    <recommendedName>
        <fullName evidence="2">Single-stranded-DNA-specific exonuclease RecJ</fullName>
    </recommendedName>
</protein>
<dbReference type="KEGG" id="nko:Niako_5115"/>
<gene>
    <name evidence="9" type="ordered locus">Niako_5115</name>
</gene>
<evidence type="ECO:0000256" key="5">
    <source>
        <dbReference type="ARBA" id="ARBA00022839"/>
    </source>
</evidence>
<dbReference type="NCBIfam" id="TIGR00644">
    <property type="entry name" value="recJ"/>
    <property type="match status" value="1"/>
</dbReference>
<dbReference type="Gene3D" id="3.90.1640.30">
    <property type="match status" value="1"/>
</dbReference>
<organism evidence="9 10">
    <name type="scientific">Niastella koreensis (strain DSM 17620 / KACC 11465 / NBRC 106392 / GR20-10)</name>
    <dbReference type="NCBI Taxonomy" id="700598"/>
    <lineage>
        <taxon>Bacteria</taxon>
        <taxon>Pseudomonadati</taxon>
        <taxon>Bacteroidota</taxon>
        <taxon>Chitinophagia</taxon>
        <taxon>Chitinophagales</taxon>
        <taxon>Chitinophagaceae</taxon>
        <taxon>Niastella</taxon>
    </lineage>
</organism>
<dbReference type="InterPro" id="IPR003156">
    <property type="entry name" value="DHHA1_dom"/>
</dbReference>
<dbReference type="GO" id="GO:0006310">
    <property type="term" value="P:DNA recombination"/>
    <property type="evidence" value="ECO:0007669"/>
    <property type="project" value="InterPro"/>
</dbReference>
<dbReference type="InterPro" id="IPR038763">
    <property type="entry name" value="DHH_sf"/>
</dbReference>
<dbReference type="Pfam" id="PF01368">
    <property type="entry name" value="DHH"/>
    <property type="match status" value="1"/>
</dbReference>
<dbReference type="Proteomes" id="UP000005438">
    <property type="component" value="Chromosome"/>
</dbReference>
<comment type="similarity">
    <text evidence="1">Belongs to the RecJ family.</text>
</comment>
<dbReference type="PANTHER" id="PTHR30255">
    <property type="entry name" value="SINGLE-STRANDED-DNA-SPECIFIC EXONUCLEASE RECJ"/>
    <property type="match status" value="1"/>
</dbReference>
<dbReference type="GO" id="GO:0008409">
    <property type="term" value="F:5'-3' exonuclease activity"/>
    <property type="evidence" value="ECO:0007669"/>
    <property type="project" value="InterPro"/>
</dbReference>
<dbReference type="eggNOG" id="COG0608">
    <property type="taxonomic scope" value="Bacteria"/>
</dbReference>
<dbReference type="Pfam" id="PF02272">
    <property type="entry name" value="DHHA1"/>
    <property type="match status" value="1"/>
</dbReference>
<dbReference type="Pfam" id="PF17768">
    <property type="entry name" value="RecJ_OB"/>
    <property type="match status" value="1"/>
</dbReference>
<dbReference type="GO" id="GO:0003676">
    <property type="term" value="F:nucleic acid binding"/>
    <property type="evidence" value="ECO:0007669"/>
    <property type="project" value="InterPro"/>
</dbReference>